<dbReference type="Proteomes" id="UP000240653">
    <property type="component" value="Unassembled WGS sequence"/>
</dbReference>
<protein>
    <submittedName>
        <fullName evidence="1">Uncharacterized protein</fullName>
    </submittedName>
</protein>
<evidence type="ECO:0000313" key="2">
    <source>
        <dbReference type="Proteomes" id="UP000240653"/>
    </source>
</evidence>
<evidence type="ECO:0000313" key="1">
    <source>
        <dbReference type="EMBL" id="PSJ50518.1"/>
    </source>
</evidence>
<reference evidence="1 2" key="1">
    <citation type="submission" date="2018-03" db="EMBL/GenBank/DDBJ databases">
        <title>The draft genome of Mesorhizobium soli JCM 19897.</title>
        <authorList>
            <person name="Li L."/>
            <person name="Liu L."/>
            <person name="Liang L."/>
            <person name="Wang T."/>
            <person name="Zhang X."/>
        </authorList>
    </citation>
    <scope>NUCLEOTIDE SEQUENCE [LARGE SCALE GENOMIC DNA]</scope>
    <source>
        <strain evidence="1 2">JCM 19897</strain>
    </source>
</reference>
<comment type="caution">
    <text evidence="1">The sequence shown here is derived from an EMBL/GenBank/DDBJ whole genome shotgun (WGS) entry which is preliminary data.</text>
</comment>
<gene>
    <name evidence="1" type="ORF">C7I85_30010</name>
</gene>
<dbReference type="AlphaFoldDB" id="A0A2P7RJX8"/>
<sequence length="141" mass="14451">MGVRVIDTLRPNAAGDSAALQRFGAATNWQAVAETAADGDTSYVYSGTSGNVDLYNFADLATTPSAITAVIVNNHVRAEGAGTINVRAKAKRSTSTANGDTIEIAGTAYRNIQQAFTTDPSTSAAWTAAGVNAAQIGLEVV</sequence>
<keyword evidence="2" id="KW-1185">Reference proteome</keyword>
<name>A0A2P7RJX8_9HYPH</name>
<accession>A0A2P7RJX8</accession>
<proteinExistence type="predicted"/>
<organism evidence="1 2">
    <name type="scientific">Pseudaminobacter soli</name>
    <name type="common">ex Li et al. 2025</name>
    <dbReference type="NCBI Taxonomy" id="1295366"/>
    <lineage>
        <taxon>Bacteria</taxon>
        <taxon>Pseudomonadati</taxon>
        <taxon>Pseudomonadota</taxon>
        <taxon>Alphaproteobacteria</taxon>
        <taxon>Hyphomicrobiales</taxon>
        <taxon>Phyllobacteriaceae</taxon>
        <taxon>Pseudaminobacter</taxon>
    </lineage>
</organism>
<dbReference type="EMBL" id="PXYL01000046">
    <property type="protein sequence ID" value="PSJ50518.1"/>
    <property type="molecule type" value="Genomic_DNA"/>
</dbReference>